<gene>
    <name evidence="2" type="ORF">DM01DRAFT_323950</name>
</gene>
<feature type="domain" description="Tyrosine specific protein phosphatases" evidence="1">
    <location>
        <begin position="203"/>
        <end position="260"/>
    </location>
</feature>
<dbReference type="STRING" id="101127.A0A1X2GX35"/>
<dbReference type="GO" id="GO:0004484">
    <property type="term" value="F:mRNA guanylyltransferase activity"/>
    <property type="evidence" value="ECO:0007669"/>
    <property type="project" value="TreeGrafter"/>
</dbReference>
<dbReference type="InterPro" id="IPR051029">
    <property type="entry name" value="mRNA_Capping_Enz/RNA_Phosphat"/>
</dbReference>
<dbReference type="AlphaFoldDB" id="A0A1X2GX35"/>
<dbReference type="PANTHER" id="PTHR10367">
    <property type="entry name" value="MRNA-CAPPING ENZYME"/>
    <property type="match status" value="1"/>
</dbReference>
<dbReference type="PROSITE" id="PS00383">
    <property type="entry name" value="TYR_PHOSPHATASE_1"/>
    <property type="match status" value="1"/>
</dbReference>
<dbReference type="Pfam" id="PF00782">
    <property type="entry name" value="DSPc"/>
    <property type="match status" value="1"/>
</dbReference>
<dbReference type="PROSITE" id="PS50056">
    <property type="entry name" value="TYR_PHOSPHATASE_2"/>
    <property type="match status" value="1"/>
</dbReference>
<dbReference type="InterPro" id="IPR016130">
    <property type="entry name" value="Tyr_Pase_AS"/>
</dbReference>
<comment type="caution">
    <text evidence="2">The sequence shown here is derived from an EMBL/GenBank/DDBJ whole genome shotgun (WGS) entry which is preliminary data.</text>
</comment>
<organism evidence="2 3">
    <name type="scientific">Hesseltinella vesiculosa</name>
    <dbReference type="NCBI Taxonomy" id="101127"/>
    <lineage>
        <taxon>Eukaryota</taxon>
        <taxon>Fungi</taxon>
        <taxon>Fungi incertae sedis</taxon>
        <taxon>Mucoromycota</taxon>
        <taxon>Mucoromycotina</taxon>
        <taxon>Mucoromycetes</taxon>
        <taxon>Mucorales</taxon>
        <taxon>Cunninghamellaceae</taxon>
        <taxon>Hesseltinella</taxon>
    </lineage>
</organism>
<proteinExistence type="predicted"/>
<keyword evidence="3" id="KW-1185">Reference proteome</keyword>
<dbReference type="Proteomes" id="UP000242146">
    <property type="component" value="Unassembled WGS sequence"/>
</dbReference>
<protein>
    <submittedName>
        <fullName evidence="2">Phosphatases II</fullName>
    </submittedName>
</protein>
<dbReference type="InterPro" id="IPR000387">
    <property type="entry name" value="Tyr_Pase_dom"/>
</dbReference>
<evidence type="ECO:0000259" key="1">
    <source>
        <dbReference type="PROSITE" id="PS50056"/>
    </source>
</evidence>
<dbReference type="EMBL" id="MCGT01000001">
    <property type="protein sequence ID" value="ORX62626.1"/>
    <property type="molecule type" value="Genomic_DNA"/>
</dbReference>
<name>A0A1X2GX35_9FUNG</name>
<dbReference type="SUPFAM" id="SSF52799">
    <property type="entry name" value="(Phosphotyrosine protein) phosphatases II"/>
    <property type="match status" value="1"/>
</dbReference>
<reference evidence="2 3" key="1">
    <citation type="submission" date="2016-07" db="EMBL/GenBank/DDBJ databases">
        <title>Pervasive Adenine N6-methylation of Active Genes in Fungi.</title>
        <authorList>
            <consortium name="DOE Joint Genome Institute"/>
            <person name="Mondo S.J."/>
            <person name="Dannebaum R.O."/>
            <person name="Kuo R.C."/>
            <person name="Labutti K."/>
            <person name="Haridas S."/>
            <person name="Kuo A."/>
            <person name="Salamov A."/>
            <person name="Ahrendt S.R."/>
            <person name="Lipzen A."/>
            <person name="Sullivan W."/>
            <person name="Andreopoulos W.B."/>
            <person name="Clum A."/>
            <person name="Lindquist E."/>
            <person name="Daum C."/>
            <person name="Ramamoorthy G.K."/>
            <person name="Gryganskyi A."/>
            <person name="Culley D."/>
            <person name="Magnuson J.K."/>
            <person name="James T.Y."/>
            <person name="O'Malley M.A."/>
            <person name="Stajich J.E."/>
            <person name="Spatafora J.W."/>
            <person name="Visel A."/>
            <person name="Grigoriev I.V."/>
        </authorList>
    </citation>
    <scope>NUCLEOTIDE SEQUENCE [LARGE SCALE GENOMIC DNA]</scope>
    <source>
        <strain evidence="2 3">NRRL 3301</strain>
    </source>
</reference>
<dbReference type="PANTHER" id="PTHR10367:SF25">
    <property type="entry name" value="DUAL SPECIFICITY PHOSPHATASE CATALYTIC DOMAIN PROTEIN (AFU_ORTHOLOGUE AFUA_1G03540)"/>
    <property type="match status" value="1"/>
</dbReference>
<evidence type="ECO:0000313" key="2">
    <source>
        <dbReference type="EMBL" id="ORX62626.1"/>
    </source>
</evidence>
<accession>A0A1X2GX35</accession>
<dbReference type="InterPro" id="IPR000340">
    <property type="entry name" value="Dual-sp_phosphatase_cat-dom"/>
</dbReference>
<dbReference type="InterPro" id="IPR029021">
    <property type="entry name" value="Prot-tyrosine_phosphatase-like"/>
</dbReference>
<dbReference type="GO" id="GO:0006370">
    <property type="term" value="P:7-methylguanosine mRNA capping"/>
    <property type="evidence" value="ECO:0007669"/>
    <property type="project" value="TreeGrafter"/>
</dbReference>
<dbReference type="Gene3D" id="3.90.190.10">
    <property type="entry name" value="Protein tyrosine phosphatase superfamily"/>
    <property type="match status" value="1"/>
</dbReference>
<evidence type="ECO:0000313" key="3">
    <source>
        <dbReference type="Proteomes" id="UP000242146"/>
    </source>
</evidence>
<sequence length="278" mass="31236">MNVRQPLSKDIGSLRTLAQVQKSLPGNKTPQQIERSLITLIQAGEIGYSYQHRLRQIQYYRIDKSSANPSQAVAIPTQVAPYPTQAASVLPRSQAAQPALTAGGNFSHNAVYQVKNQLKWNVTNDITPTTIGTTKFRAMKALLHGNHAHSPSSLMQNQPNICFIIDLLGYPPSYQTQVFVNTRVKYIKYATVSGNVPTQDSIDGFIKLVKNCWESQPQAEIAVHCNYGFNRTGFYICSYLVQELEYTPEQALVTFASNRPPGIRHEYFKQALRQRYAK</sequence>
<dbReference type="OrthoDB" id="428974at2759"/>